<feature type="compositionally biased region" description="Low complexity" evidence="1">
    <location>
        <begin position="344"/>
        <end position="357"/>
    </location>
</feature>
<keyword evidence="3" id="KW-1185">Reference proteome</keyword>
<feature type="compositionally biased region" description="Basic residues" evidence="1">
    <location>
        <begin position="131"/>
        <end position="141"/>
    </location>
</feature>
<accession>A0A916NQ66</accession>
<feature type="compositionally biased region" description="Low complexity" evidence="1">
    <location>
        <begin position="109"/>
        <end position="130"/>
    </location>
</feature>
<feature type="region of interest" description="Disordered" evidence="1">
    <location>
        <begin position="1"/>
        <end position="357"/>
    </location>
</feature>
<organism evidence="2 3">
    <name type="scientific">Leucobacter soli</name>
    <dbReference type="NCBI Taxonomy" id="2812850"/>
    <lineage>
        <taxon>Bacteria</taxon>
        <taxon>Bacillati</taxon>
        <taxon>Actinomycetota</taxon>
        <taxon>Actinomycetes</taxon>
        <taxon>Micrococcales</taxon>
        <taxon>Microbacteriaceae</taxon>
        <taxon>Leucobacter</taxon>
    </lineage>
</organism>
<evidence type="ECO:0000313" key="2">
    <source>
        <dbReference type="EMBL" id="CAG7621174.1"/>
    </source>
</evidence>
<feature type="compositionally biased region" description="Polar residues" evidence="1">
    <location>
        <begin position="195"/>
        <end position="205"/>
    </location>
</feature>
<proteinExistence type="predicted"/>
<comment type="caution">
    <text evidence="2">The sequence shown here is derived from an EMBL/GenBank/DDBJ whole genome shotgun (WGS) entry which is preliminary data.</text>
</comment>
<dbReference type="EMBL" id="CAJVAP010000038">
    <property type="protein sequence ID" value="CAG7621174.1"/>
    <property type="molecule type" value="Genomic_DNA"/>
</dbReference>
<name>A0A916NQ66_9MICO</name>
<feature type="compositionally biased region" description="Basic and acidic residues" evidence="1">
    <location>
        <begin position="218"/>
        <end position="234"/>
    </location>
</feature>
<feature type="compositionally biased region" description="Basic residues" evidence="1">
    <location>
        <begin position="303"/>
        <end position="325"/>
    </location>
</feature>
<feature type="compositionally biased region" description="Basic residues" evidence="1">
    <location>
        <begin position="279"/>
        <end position="294"/>
    </location>
</feature>
<gene>
    <name evidence="2" type="ORF">LEUCIP111803_02415</name>
</gene>
<dbReference type="AlphaFoldDB" id="A0A916NQ66"/>
<dbReference type="Proteomes" id="UP000693892">
    <property type="component" value="Unassembled WGS sequence"/>
</dbReference>
<sequence>MTDRRPARARDRPRPVRPRLAPQVPDQHGPARPRPVRAPLSAPARVRLSAPRRRARRRARAARLQPQPQMLLERQMQLERLPLPAARAPHRRDGAGRDAGEPPQRSRRPSAVQRSAARSSAARSSAARSSAVRRWRSRRPARPAPPLRPRRSRRRMPPLPDPSRRACARSRPRSRPQRQPQRRRVPLTPARQRSRQQGPTCSPPLQQAARDPLPRPGAGRDAEAPRLPTRERAHPPMRPRLRLPTRTAEPENRARTTLEPAPGQRREPKESQPRSAPNRSRRQPLRSRPPRRQPLRSWPPRPPRYRRPRYRQRHRRPQAARRRRPVPGAIHAASLARHRPSVTASAPRAQRSAAAPR</sequence>
<feature type="compositionally biased region" description="Basic and acidic residues" evidence="1">
    <location>
        <begin position="1"/>
        <end position="14"/>
    </location>
</feature>
<feature type="compositionally biased region" description="Basic and acidic residues" evidence="1">
    <location>
        <begin position="91"/>
        <end position="100"/>
    </location>
</feature>
<evidence type="ECO:0000256" key="1">
    <source>
        <dbReference type="SAM" id="MobiDB-lite"/>
    </source>
</evidence>
<feature type="compositionally biased region" description="Basic residues" evidence="1">
    <location>
        <begin position="166"/>
        <end position="185"/>
    </location>
</feature>
<feature type="compositionally biased region" description="Basic residues" evidence="1">
    <location>
        <begin position="50"/>
        <end position="61"/>
    </location>
</feature>
<evidence type="ECO:0000313" key="3">
    <source>
        <dbReference type="Proteomes" id="UP000693892"/>
    </source>
</evidence>
<protein>
    <submittedName>
        <fullName evidence="2">Uncharacterized protein</fullName>
    </submittedName>
</protein>
<reference evidence="2" key="1">
    <citation type="submission" date="2021-06" db="EMBL/GenBank/DDBJ databases">
        <authorList>
            <person name="Criscuolo A."/>
        </authorList>
    </citation>
    <scope>NUCLEOTIDE SEQUENCE</scope>
    <source>
        <strain evidence="2">CIP111803</strain>
    </source>
</reference>